<feature type="transmembrane region" description="Helical" evidence="1">
    <location>
        <begin position="12"/>
        <end position="32"/>
    </location>
</feature>
<dbReference type="AlphaFoldDB" id="A0A061IF93"/>
<organism evidence="2 3">
    <name type="scientific">Cricetulus griseus</name>
    <name type="common">Chinese hamster</name>
    <name type="synonym">Cricetulus barabensis griseus</name>
    <dbReference type="NCBI Taxonomy" id="10029"/>
    <lineage>
        <taxon>Eukaryota</taxon>
        <taxon>Metazoa</taxon>
        <taxon>Chordata</taxon>
        <taxon>Craniata</taxon>
        <taxon>Vertebrata</taxon>
        <taxon>Euteleostomi</taxon>
        <taxon>Mammalia</taxon>
        <taxon>Eutheria</taxon>
        <taxon>Euarchontoglires</taxon>
        <taxon>Glires</taxon>
        <taxon>Rodentia</taxon>
        <taxon>Myomorpha</taxon>
        <taxon>Muroidea</taxon>
        <taxon>Cricetidae</taxon>
        <taxon>Cricetinae</taxon>
        <taxon>Cricetulus</taxon>
    </lineage>
</organism>
<dbReference type="Proteomes" id="UP000030759">
    <property type="component" value="Unassembled WGS sequence"/>
</dbReference>
<evidence type="ECO:0000313" key="2">
    <source>
        <dbReference type="EMBL" id="ERE84853.1"/>
    </source>
</evidence>
<protein>
    <submittedName>
        <fullName evidence="2">Uncharacterized protein</fullName>
    </submittedName>
</protein>
<gene>
    <name evidence="2" type="ORF">H671_2g5654</name>
</gene>
<sequence>MSFDLAKLLRLALQLFCSIIEAVVVTVMFTFLKDQCSLLTFRMNIHVTLSAYKVELAEEASDSEIHLPFS</sequence>
<evidence type="ECO:0000313" key="3">
    <source>
        <dbReference type="Proteomes" id="UP000030759"/>
    </source>
</evidence>
<proteinExistence type="predicted"/>
<keyword evidence="1" id="KW-0472">Membrane</keyword>
<evidence type="ECO:0000256" key="1">
    <source>
        <dbReference type="SAM" id="Phobius"/>
    </source>
</evidence>
<name>A0A061IF93_CRIGR</name>
<accession>A0A061IF93</accession>
<keyword evidence="1" id="KW-1133">Transmembrane helix</keyword>
<keyword evidence="1" id="KW-0812">Transmembrane</keyword>
<dbReference type="EMBL" id="KE667794">
    <property type="protein sequence ID" value="ERE84853.1"/>
    <property type="molecule type" value="Genomic_DNA"/>
</dbReference>
<reference evidence="3" key="1">
    <citation type="journal article" date="2013" name="Nat. Biotechnol.">
        <title>Chinese hamster genome sequenced from sorted chromosomes.</title>
        <authorList>
            <person name="Brinkrolf K."/>
            <person name="Rupp O."/>
            <person name="Laux H."/>
            <person name="Kollin F."/>
            <person name="Ernst W."/>
            <person name="Linke B."/>
            <person name="Kofler R."/>
            <person name="Romand S."/>
            <person name="Hesse F."/>
            <person name="Budach W.E."/>
            <person name="Galosy S."/>
            <person name="Muller D."/>
            <person name="Noll T."/>
            <person name="Wienberg J."/>
            <person name="Jostock T."/>
            <person name="Leonard M."/>
            <person name="Grillari J."/>
            <person name="Tauch A."/>
            <person name="Goesmann A."/>
            <person name="Helk B."/>
            <person name="Mott J.E."/>
            <person name="Puhler A."/>
            <person name="Borth N."/>
        </authorList>
    </citation>
    <scope>NUCLEOTIDE SEQUENCE [LARGE SCALE GENOMIC DNA]</scope>
    <source>
        <strain evidence="3">17A/GY</strain>
    </source>
</reference>